<evidence type="ECO:0000313" key="1">
    <source>
        <dbReference type="EMBL" id="MDP2564446.1"/>
    </source>
</evidence>
<proteinExistence type="predicted"/>
<dbReference type="EMBL" id="JAUYVT010000004">
    <property type="protein sequence ID" value="MDP2564446.1"/>
    <property type="molecule type" value="Genomic_DNA"/>
</dbReference>
<accession>A0ABT9FCG9</accession>
<gene>
    <name evidence="1" type="ORF">Q8W34_07350</name>
</gene>
<organism evidence="1 2">
    <name type="scientific">Pseudoalteromonas marina</name>
    <dbReference type="NCBI Taxonomy" id="267375"/>
    <lineage>
        <taxon>Bacteria</taxon>
        <taxon>Pseudomonadati</taxon>
        <taxon>Pseudomonadota</taxon>
        <taxon>Gammaproteobacteria</taxon>
        <taxon>Alteromonadales</taxon>
        <taxon>Pseudoalteromonadaceae</taxon>
        <taxon>Pseudoalteromonas</taxon>
    </lineage>
</organism>
<dbReference type="RefSeq" id="WP_305471723.1">
    <property type="nucleotide sequence ID" value="NZ_JAUYVT010000004.1"/>
</dbReference>
<name>A0ABT9FCG9_9GAMM</name>
<comment type="caution">
    <text evidence="1">The sequence shown here is derived from an EMBL/GenBank/DDBJ whole genome shotgun (WGS) entry which is preliminary data.</text>
</comment>
<protein>
    <submittedName>
        <fullName evidence="1">Uncharacterized protein</fullName>
    </submittedName>
</protein>
<reference evidence="1" key="1">
    <citation type="submission" date="2023-07" db="EMBL/GenBank/DDBJ databases">
        <title>Genome content predicts the carbon catabolic preferences of heterotrophic bacteria.</title>
        <authorList>
            <person name="Gralka M."/>
        </authorList>
    </citation>
    <scope>NUCLEOTIDE SEQUENCE</scope>
    <source>
        <strain evidence="1">4G09</strain>
    </source>
</reference>
<evidence type="ECO:0000313" key="2">
    <source>
        <dbReference type="Proteomes" id="UP001177212"/>
    </source>
</evidence>
<sequence>MNKCAIVLIEREIQKKEKQVAVIDEQLSSKASSEYFETMREAQSKLEDRVKGVISEKSFMDYLVGAAEKEKKCLRLMDPKVLTRLSDKKYKLMDDLNCLRYSLGRLL</sequence>
<dbReference type="Proteomes" id="UP001177212">
    <property type="component" value="Unassembled WGS sequence"/>
</dbReference>
<keyword evidence="2" id="KW-1185">Reference proteome</keyword>